<name>A0ABW5SAN1_9FLAO</name>
<reference evidence="4" key="1">
    <citation type="journal article" date="2019" name="Int. J. Syst. Evol. Microbiol.">
        <title>The Global Catalogue of Microorganisms (GCM) 10K type strain sequencing project: providing services to taxonomists for standard genome sequencing and annotation.</title>
        <authorList>
            <consortium name="The Broad Institute Genomics Platform"/>
            <consortium name="The Broad Institute Genome Sequencing Center for Infectious Disease"/>
            <person name="Wu L."/>
            <person name="Ma J."/>
        </authorList>
    </citation>
    <scope>NUCLEOTIDE SEQUENCE [LARGE SCALE GENOMIC DNA]</scope>
    <source>
        <strain evidence="4">KCTC 42255</strain>
    </source>
</reference>
<gene>
    <name evidence="3" type="ORF">ACFSQ0_00345</name>
</gene>
<protein>
    <submittedName>
        <fullName evidence="3">PH domain-containing protein</fullName>
    </submittedName>
</protein>
<keyword evidence="4" id="KW-1185">Reference proteome</keyword>
<evidence type="ECO:0000313" key="4">
    <source>
        <dbReference type="Proteomes" id="UP001597357"/>
    </source>
</evidence>
<accession>A0ABW5SAN1</accession>
<keyword evidence="1" id="KW-1133">Transmembrane helix</keyword>
<keyword evidence="1" id="KW-0812">Transmembrane</keyword>
<sequence length="139" mass="15676">MQQVFHAKVSYGLLALVVLSILTCIAPLLTEAWEDWFWVLLIFTLLLEAFILHLFLFTRYTIVGDSLQVRSGLIRYPAIPIAQITLVKPTKSILSAPAPSFKRLAVCYNRYDELIVSPKQAKAFVATLQAINPKIKSEI</sequence>
<dbReference type="InterPro" id="IPR009589">
    <property type="entry name" value="PH_YyaB-like"/>
</dbReference>
<proteinExistence type="predicted"/>
<feature type="transmembrane region" description="Helical" evidence="1">
    <location>
        <begin position="36"/>
        <end position="57"/>
    </location>
</feature>
<comment type="caution">
    <text evidence="3">The sequence shown here is derived from an EMBL/GenBank/DDBJ whole genome shotgun (WGS) entry which is preliminary data.</text>
</comment>
<dbReference type="Proteomes" id="UP001597357">
    <property type="component" value="Unassembled WGS sequence"/>
</dbReference>
<dbReference type="Pfam" id="PF06713">
    <property type="entry name" value="bPH_4"/>
    <property type="match status" value="1"/>
</dbReference>
<feature type="transmembrane region" description="Helical" evidence="1">
    <location>
        <begin position="12"/>
        <end position="30"/>
    </location>
</feature>
<evidence type="ECO:0000256" key="1">
    <source>
        <dbReference type="SAM" id="Phobius"/>
    </source>
</evidence>
<organism evidence="3 4">
    <name type="scientific">Mesonia sediminis</name>
    <dbReference type="NCBI Taxonomy" id="1703946"/>
    <lineage>
        <taxon>Bacteria</taxon>
        <taxon>Pseudomonadati</taxon>
        <taxon>Bacteroidota</taxon>
        <taxon>Flavobacteriia</taxon>
        <taxon>Flavobacteriales</taxon>
        <taxon>Flavobacteriaceae</taxon>
        <taxon>Mesonia</taxon>
    </lineage>
</organism>
<feature type="domain" description="Uncharacterized protein YyaB-like PH" evidence="2">
    <location>
        <begin position="58"/>
        <end position="132"/>
    </location>
</feature>
<keyword evidence="1" id="KW-0472">Membrane</keyword>
<dbReference type="EMBL" id="JBHULZ010000002">
    <property type="protein sequence ID" value="MFD2696435.1"/>
    <property type="molecule type" value="Genomic_DNA"/>
</dbReference>
<dbReference type="RefSeq" id="WP_379042521.1">
    <property type="nucleotide sequence ID" value="NZ_JBHULZ010000002.1"/>
</dbReference>
<evidence type="ECO:0000313" key="3">
    <source>
        <dbReference type="EMBL" id="MFD2696435.1"/>
    </source>
</evidence>
<evidence type="ECO:0000259" key="2">
    <source>
        <dbReference type="Pfam" id="PF06713"/>
    </source>
</evidence>